<proteinExistence type="predicted"/>
<dbReference type="Gene3D" id="1.10.10.2910">
    <property type="match status" value="1"/>
</dbReference>
<feature type="domain" description="IrrE N-terminal-like" evidence="1">
    <location>
        <begin position="70"/>
        <end position="156"/>
    </location>
</feature>
<evidence type="ECO:0000313" key="3">
    <source>
        <dbReference type="Proteomes" id="UP001623660"/>
    </source>
</evidence>
<dbReference type="InterPro" id="IPR052345">
    <property type="entry name" value="Rad_response_metalloprotease"/>
</dbReference>
<reference evidence="2 3" key="1">
    <citation type="submission" date="2024-11" db="EMBL/GenBank/DDBJ databases">
        <authorList>
            <person name="Heng Y.C."/>
            <person name="Lim A.C.H."/>
            <person name="Lee J.K.Y."/>
            <person name="Kittelmann S."/>
        </authorList>
    </citation>
    <scope>NUCLEOTIDE SEQUENCE [LARGE SCALE GENOMIC DNA]</scope>
    <source>
        <strain evidence="2 3">WILCCON 0269</strain>
    </source>
</reference>
<gene>
    <name evidence="2" type="ORF">ACJDU8_06465</name>
</gene>
<dbReference type="EMBL" id="JBJHZX010000007">
    <property type="protein sequence ID" value="MFL0195209.1"/>
    <property type="molecule type" value="Genomic_DNA"/>
</dbReference>
<organism evidence="2 3">
    <name type="scientific">Candidatus Clostridium eludens</name>
    <dbReference type="NCBI Taxonomy" id="3381663"/>
    <lineage>
        <taxon>Bacteria</taxon>
        <taxon>Bacillati</taxon>
        <taxon>Bacillota</taxon>
        <taxon>Clostridia</taxon>
        <taxon>Eubacteriales</taxon>
        <taxon>Clostridiaceae</taxon>
        <taxon>Clostridium</taxon>
    </lineage>
</organism>
<dbReference type="InterPro" id="IPR010359">
    <property type="entry name" value="IrrE_HExxH"/>
</dbReference>
<dbReference type="RefSeq" id="WP_406791332.1">
    <property type="nucleotide sequence ID" value="NZ_JBJHZX010000007.1"/>
</dbReference>
<protein>
    <submittedName>
        <fullName evidence="2">ImmA/IrrE family metallo-endopeptidase</fullName>
    </submittedName>
</protein>
<dbReference type="PANTHER" id="PTHR43236">
    <property type="entry name" value="ANTITOXIN HIGA1"/>
    <property type="match status" value="1"/>
</dbReference>
<comment type="caution">
    <text evidence="2">The sequence shown here is derived from an EMBL/GenBank/DDBJ whole genome shotgun (WGS) entry which is preliminary data.</text>
</comment>
<accession>A0ABW8SH56</accession>
<dbReference type="PANTHER" id="PTHR43236:SF2">
    <property type="entry name" value="BLL0069 PROTEIN"/>
    <property type="match status" value="1"/>
</dbReference>
<dbReference type="Pfam" id="PF06114">
    <property type="entry name" value="Peptidase_M78"/>
    <property type="match status" value="1"/>
</dbReference>
<name>A0ABW8SH56_9CLOT</name>
<sequence length="287" mass="33623">MNSDYLKKALLENDIKSIKSKINILEKENHVINPIIKDDMFKLLESVGKVLYYPIKDNVCAFYINIDNNHFKENIIFINTCMPYEKQIFAAAHEFAHIIGIAGDQEELLAEDKIFNYIFDSIEYTNKNEVLANYFASELLVKDTILESQLLKMKVTKLDSITVEDIIRLMDIFLFPYKPMVLKLYCIGKISYEKYKELINISCNNSIFQLQNRLGLCSRNNEMTRIKSFSNFIDLAINSYEMTVRTYDKLKYVLKLFDLTPEKLGVKKKSPKYLSEDELEEEIPYDL</sequence>
<evidence type="ECO:0000259" key="1">
    <source>
        <dbReference type="Pfam" id="PF06114"/>
    </source>
</evidence>
<keyword evidence="3" id="KW-1185">Reference proteome</keyword>
<dbReference type="Proteomes" id="UP001623660">
    <property type="component" value="Unassembled WGS sequence"/>
</dbReference>
<evidence type="ECO:0000313" key="2">
    <source>
        <dbReference type="EMBL" id="MFL0195209.1"/>
    </source>
</evidence>